<evidence type="ECO:0000256" key="6">
    <source>
        <dbReference type="SAM" id="SignalP"/>
    </source>
</evidence>
<comment type="subcellular location">
    <subcellularLocation>
        <location evidence="1">Periplasm</location>
    </subcellularLocation>
</comment>
<dbReference type="Gene3D" id="2.60.40.10">
    <property type="entry name" value="Immunoglobulins"/>
    <property type="match status" value="1"/>
</dbReference>
<protein>
    <submittedName>
        <fullName evidence="8">Glucan biosynthesis protein D</fullName>
    </submittedName>
</protein>
<dbReference type="SUPFAM" id="SSF81296">
    <property type="entry name" value="E set domains"/>
    <property type="match status" value="1"/>
</dbReference>
<evidence type="ECO:0000256" key="1">
    <source>
        <dbReference type="ARBA" id="ARBA00004418"/>
    </source>
</evidence>
<comment type="caution">
    <text evidence="8">The sequence shown here is derived from an EMBL/GenBank/DDBJ whole genome shotgun (WGS) entry which is preliminary data.</text>
</comment>
<comment type="pathway">
    <text evidence="2">Glycan metabolism; osmoregulated periplasmic glucan (OPG) biosynthesis.</text>
</comment>
<dbReference type="Gene3D" id="2.70.98.10">
    <property type="match status" value="1"/>
</dbReference>
<evidence type="ECO:0000256" key="5">
    <source>
        <dbReference type="ARBA" id="ARBA00022764"/>
    </source>
</evidence>
<feature type="chain" id="PRO_5045931479" evidence="6">
    <location>
        <begin position="29"/>
        <end position="540"/>
    </location>
</feature>
<organism evidence="8 9">
    <name type="scientific">Herbaspirillum lusitanum</name>
    <dbReference type="NCBI Taxonomy" id="213312"/>
    <lineage>
        <taxon>Bacteria</taxon>
        <taxon>Pseudomonadati</taxon>
        <taxon>Pseudomonadota</taxon>
        <taxon>Betaproteobacteria</taxon>
        <taxon>Burkholderiales</taxon>
        <taxon>Oxalobacteraceae</taxon>
        <taxon>Herbaspirillum</taxon>
    </lineage>
</organism>
<keyword evidence="4 6" id="KW-0732">Signal</keyword>
<keyword evidence="5" id="KW-0574">Periplasm</keyword>
<feature type="signal peptide" evidence="6">
    <location>
        <begin position="1"/>
        <end position="28"/>
    </location>
</feature>
<dbReference type="PIRSF" id="PIRSF006281">
    <property type="entry name" value="MdoG"/>
    <property type="match status" value="1"/>
</dbReference>
<evidence type="ECO:0000313" key="8">
    <source>
        <dbReference type="EMBL" id="MFL9926698.1"/>
    </source>
</evidence>
<dbReference type="InterPro" id="IPR006311">
    <property type="entry name" value="TAT_signal"/>
</dbReference>
<accession>A0ABW9AFZ8</accession>
<dbReference type="InterPro" id="IPR013783">
    <property type="entry name" value="Ig-like_fold"/>
</dbReference>
<evidence type="ECO:0000256" key="2">
    <source>
        <dbReference type="ARBA" id="ARBA00005001"/>
    </source>
</evidence>
<gene>
    <name evidence="8" type="ORF">PQR62_20660</name>
</gene>
<evidence type="ECO:0000259" key="7">
    <source>
        <dbReference type="Pfam" id="PF04349"/>
    </source>
</evidence>
<sequence length="540" mass="60270">MLNRRRFLTSATAAAALAAFGITPEALAANRIKLSAASKFSYEDLIARARALAQSPYQPQPAPPREILDQIDYEAHGKIKFDTGYAPFADGPGQFPLTFFHLGRFFLSPVRMHVLEGATGSNGAKRAREIVYDESYFDMPADSPAHKLPAGSGFAGFRFQESRLGDQSKLDWHKNDWVAFLGASYFRAIGDLYQYGLSARGIAIDPAVAGKEEEFPNFTHFYFEPPAEGGDAVVVYAVLDGPSITGAYRFVMQRGAGVIMEIEKALFLRKDVSRLGIAPATSMYWFSETVKGTGADWRPEVHDSDGLAIWNGAGEHIWRPLDNPPRTTTSAFGDNNIRGFGLLQRDRNFDHYQDGVMYERRPSLWVEPLEGWGEGAVQLIEIPTDDEIHDNIVAMWVPKAAASAGSSYRLRYRLYWQKEEPFPSPLARCVATRLGRGGQPGQPRPPNVRKFMVEFKGAPLEKLPFGARPEPVLSASRGQFSYVFTEAVPNGVAGHWRAQFDLTVDGEDPVDIRLFLRNKDEPLSETWLFQYHPFKTQGLY</sequence>
<dbReference type="PROSITE" id="PS51318">
    <property type="entry name" value="TAT"/>
    <property type="match status" value="1"/>
</dbReference>
<dbReference type="InterPro" id="IPR007444">
    <property type="entry name" value="Glucan_biosyn_MdoG_C"/>
</dbReference>
<keyword evidence="9" id="KW-1185">Reference proteome</keyword>
<dbReference type="InterPro" id="IPR014756">
    <property type="entry name" value="Ig_E-set"/>
</dbReference>
<evidence type="ECO:0000256" key="3">
    <source>
        <dbReference type="ARBA" id="ARBA00009284"/>
    </source>
</evidence>
<proteinExistence type="inferred from homology"/>
<dbReference type="PANTHER" id="PTHR30504:SF3">
    <property type="entry name" value="GLUCANS BIOSYNTHESIS PROTEIN D"/>
    <property type="match status" value="1"/>
</dbReference>
<dbReference type="InterPro" id="IPR011013">
    <property type="entry name" value="Gal_mutarotase_sf_dom"/>
</dbReference>
<dbReference type="Pfam" id="PF04349">
    <property type="entry name" value="MdoG"/>
    <property type="match status" value="1"/>
</dbReference>
<dbReference type="EMBL" id="JAQQFM010000009">
    <property type="protein sequence ID" value="MFL9926698.1"/>
    <property type="molecule type" value="Genomic_DNA"/>
</dbReference>
<dbReference type="Proteomes" id="UP001629246">
    <property type="component" value="Unassembled WGS sequence"/>
</dbReference>
<feature type="domain" description="Glucan biosynthesis periplasmic MdoG C-terminal" evidence="7">
    <location>
        <begin position="40"/>
        <end position="531"/>
    </location>
</feature>
<dbReference type="InterPro" id="IPR014438">
    <property type="entry name" value="Glucan_biosyn_MdoG/MdoD"/>
</dbReference>
<dbReference type="InterPro" id="IPR014718">
    <property type="entry name" value="GH-type_carb-bd"/>
</dbReference>
<reference evidence="8 9" key="1">
    <citation type="journal article" date="2024" name="Chem. Sci.">
        <title>Discovery of megapolipeptins by genome mining of a Burkholderiales bacteria collection.</title>
        <authorList>
            <person name="Paulo B.S."/>
            <person name="Recchia M.J.J."/>
            <person name="Lee S."/>
            <person name="Fergusson C.H."/>
            <person name="Romanowski S.B."/>
            <person name="Hernandez A."/>
            <person name="Krull N."/>
            <person name="Liu D.Y."/>
            <person name="Cavanagh H."/>
            <person name="Bos A."/>
            <person name="Gray C.A."/>
            <person name="Murphy B.T."/>
            <person name="Linington R.G."/>
            <person name="Eustaquio A.S."/>
        </authorList>
    </citation>
    <scope>NUCLEOTIDE SEQUENCE [LARGE SCALE GENOMIC DNA]</scope>
    <source>
        <strain evidence="8 9">RL21-008-BIB-A</strain>
    </source>
</reference>
<evidence type="ECO:0000256" key="4">
    <source>
        <dbReference type="ARBA" id="ARBA00022729"/>
    </source>
</evidence>
<name>A0ABW9AFZ8_9BURK</name>
<evidence type="ECO:0000313" key="9">
    <source>
        <dbReference type="Proteomes" id="UP001629246"/>
    </source>
</evidence>
<dbReference type="SUPFAM" id="SSF74650">
    <property type="entry name" value="Galactose mutarotase-like"/>
    <property type="match status" value="1"/>
</dbReference>
<dbReference type="RefSeq" id="WP_408159915.1">
    <property type="nucleotide sequence ID" value="NZ_JAQQFM010000009.1"/>
</dbReference>
<comment type="similarity">
    <text evidence="3">Belongs to the OpgD/OpgG family.</text>
</comment>
<dbReference type="PANTHER" id="PTHR30504">
    <property type="entry name" value="GLUCANS BIOSYNTHESIS PROTEIN"/>
    <property type="match status" value="1"/>
</dbReference>